<protein>
    <submittedName>
        <fullName evidence="1">Uncharacterized protein</fullName>
    </submittedName>
</protein>
<dbReference type="Proteomes" id="UP001234297">
    <property type="component" value="Chromosome 7"/>
</dbReference>
<evidence type="ECO:0000313" key="1">
    <source>
        <dbReference type="EMBL" id="KAJ8630906.1"/>
    </source>
</evidence>
<evidence type="ECO:0000313" key="2">
    <source>
        <dbReference type="Proteomes" id="UP001234297"/>
    </source>
</evidence>
<name>A0ACC2LCH3_PERAE</name>
<dbReference type="EMBL" id="CM056815">
    <property type="protein sequence ID" value="KAJ8630906.1"/>
    <property type="molecule type" value="Genomic_DNA"/>
</dbReference>
<gene>
    <name evidence="1" type="ORF">MRB53_024229</name>
</gene>
<comment type="caution">
    <text evidence="1">The sequence shown here is derived from an EMBL/GenBank/DDBJ whole genome shotgun (WGS) entry which is preliminary data.</text>
</comment>
<keyword evidence="2" id="KW-1185">Reference proteome</keyword>
<accession>A0ACC2LCH3</accession>
<proteinExistence type="predicted"/>
<reference evidence="1 2" key="1">
    <citation type="journal article" date="2022" name="Hortic Res">
        <title>A haplotype resolved chromosomal level avocado genome allows analysis of novel avocado genes.</title>
        <authorList>
            <person name="Nath O."/>
            <person name="Fletcher S.J."/>
            <person name="Hayward A."/>
            <person name="Shaw L.M."/>
            <person name="Masouleh A.K."/>
            <person name="Furtado A."/>
            <person name="Henry R.J."/>
            <person name="Mitter N."/>
        </authorList>
    </citation>
    <scope>NUCLEOTIDE SEQUENCE [LARGE SCALE GENOMIC DNA]</scope>
    <source>
        <strain evidence="2">cv. Hass</strain>
    </source>
</reference>
<sequence length="139" mass="15158">MKIRVKNLKGNRFEIDVQPNDTAMAVKKTIEESQGEDSYPWDEQLLVYNGKLLKDESTLEENEVSENDILLVMCSKSKAFGTTGALSSQPSTAAPAALPISSDEVTSQALASTSAQTNSDGKASEYGSLLYHQSRFHLL</sequence>
<organism evidence="1 2">
    <name type="scientific">Persea americana</name>
    <name type="common">Avocado</name>
    <dbReference type="NCBI Taxonomy" id="3435"/>
    <lineage>
        <taxon>Eukaryota</taxon>
        <taxon>Viridiplantae</taxon>
        <taxon>Streptophyta</taxon>
        <taxon>Embryophyta</taxon>
        <taxon>Tracheophyta</taxon>
        <taxon>Spermatophyta</taxon>
        <taxon>Magnoliopsida</taxon>
        <taxon>Magnoliidae</taxon>
        <taxon>Laurales</taxon>
        <taxon>Lauraceae</taxon>
        <taxon>Persea</taxon>
    </lineage>
</organism>